<dbReference type="PANTHER" id="PTHR45775">
    <property type="entry name" value="RAD, GEM/KIR FAMILY MEMBER 2, ISOFORM C"/>
    <property type="match status" value="1"/>
</dbReference>
<sequence>TGRQFIHSTTITCLYNYSLHVAGIINRGDSFRKRRSRSNSLAGGAPPQVTLTPVNSPGTGPAYRVAMIGAQGVGKTALVSQFMTSECINAYDRQRGTNNYIIKLD</sequence>
<proteinExistence type="predicted"/>
<evidence type="ECO:0000313" key="3">
    <source>
        <dbReference type="Proteomes" id="UP001558652"/>
    </source>
</evidence>
<dbReference type="EMBL" id="JBFDAA010000009">
    <property type="protein sequence ID" value="KAL1129251.1"/>
    <property type="molecule type" value="Genomic_DNA"/>
</dbReference>
<reference evidence="2 3" key="1">
    <citation type="submission" date="2024-07" db="EMBL/GenBank/DDBJ databases">
        <title>Chromosome-level genome assembly of the water stick insect Ranatra chinensis (Heteroptera: Nepidae).</title>
        <authorList>
            <person name="Liu X."/>
        </authorList>
    </citation>
    <scope>NUCLEOTIDE SEQUENCE [LARGE SCALE GENOMIC DNA]</scope>
    <source>
        <strain evidence="2">Cailab_2021Rc</strain>
        <tissue evidence="2">Muscle</tissue>
    </source>
</reference>
<dbReference type="Proteomes" id="UP001558652">
    <property type="component" value="Unassembled WGS sequence"/>
</dbReference>
<keyword evidence="3" id="KW-1185">Reference proteome</keyword>
<dbReference type="SUPFAM" id="SSF52540">
    <property type="entry name" value="P-loop containing nucleoside triphosphate hydrolases"/>
    <property type="match status" value="1"/>
</dbReference>
<evidence type="ECO:0000313" key="2">
    <source>
        <dbReference type="EMBL" id="KAL1129251.1"/>
    </source>
</evidence>
<dbReference type="AlphaFoldDB" id="A0ABD0YD68"/>
<feature type="region of interest" description="Disordered" evidence="1">
    <location>
        <begin position="35"/>
        <end position="56"/>
    </location>
</feature>
<comment type="caution">
    <text evidence="2">The sequence shown here is derived from an EMBL/GenBank/DDBJ whole genome shotgun (WGS) entry which is preliminary data.</text>
</comment>
<name>A0ABD0YD68_9HEMI</name>
<dbReference type="Gene3D" id="3.40.50.300">
    <property type="entry name" value="P-loop containing nucleotide triphosphate hydrolases"/>
    <property type="match status" value="1"/>
</dbReference>
<evidence type="ECO:0000256" key="1">
    <source>
        <dbReference type="SAM" id="MobiDB-lite"/>
    </source>
</evidence>
<dbReference type="InterPro" id="IPR051641">
    <property type="entry name" value="RGK_GTP-binding_reg"/>
</dbReference>
<dbReference type="PANTHER" id="PTHR45775:SF6">
    <property type="entry name" value="RAD, GEM_KIR FAMILY MEMBER 2, ISOFORM C"/>
    <property type="match status" value="1"/>
</dbReference>
<protein>
    <submittedName>
        <fullName evidence="2">Uncharacterized protein</fullName>
    </submittedName>
</protein>
<gene>
    <name evidence="2" type="ORF">AAG570_013780</name>
</gene>
<accession>A0ABD0YD68</accession>
<organism evidence="2 3">
    <name type="scientific">Ranatra chinensis</name>
    <dbReference type="NCBI Taxonomy" id="642074"/>
    <lineage>
        <taxon>Eukaryota</taxon>
        <taxon>Metazoa</taxon>
        <taxon>Ecdysozoa</taxon>
        <taxon>Arthropoda</taxon>
        <taxon>Hexapoda</taxon>
        <taxon>Insecta</taxon>
        <taxon>Pterygota</taxon>
        <taxon>Neoptera</taxon>
        <taxon>Paraneoptera</taxon>
        <taxon>Hemiptera</taxon>
        <taxon>Heteroptera</taxon>
        <taxon>Panheteroptera</taxon>
        <taxon>Nepomorpha</taxon>
        <taxon>Nepidae</taxon>
        <taxon>Ranatrinae</taxon>
        <taxon>Ranatra</taxon>
    </lineage>
</organism>
<feature type="non-terminal residue" evidence="2">
    <location>
        <position position="1"/>
    </location>
</feature>
<dbReference type="InterPro" id="IPR027417">
    <property type="entry name" value="P-loop_NTPase"/>
</dbReference>